<sequence>MSILGKLLRRQDLHSLAAPYALDALEPGERRRFEKHLAGCDRCAAEVRDLAEDAVRLAWSTAAPAPAALRDRVLAAVRSTPQEPAPDRRRTAPRDRAAARSRAAARDQAPSRERAPQLPPHVWGTQPPPGRARTPRSRPLFAPLATATAAAALVVASLFAVQAQRTEDRLTAEQARAREIAHVLAAPDARAASTEDARGRSIGVIASASGREAVVTLSGYGTPPGGRVHQLWLMRPRVQPRSLGLLTGDTPLVAKGLDPASSSLAVTVEPDGGSAQPTSQPIVQLTLKSVGFGE</sequence>
<keyword evidence="16" id="KW-1185">Reference proteome</keyword>
<keyword evidence="7 12" id="KW-0472">Membrane</keyword>
<dbReference type="EMBL" id="BAAAOQ010000011">
    <property type="protein sequence ID" value="GAA2197611.1"/>
    <property type="molecule type" value="Genomic_DNA"/>
</dbReference>
<evidence type="ECO:0000256" key="2">
    <source>
        <dbReference type="ARBA" id="ARBA00004236"/>
    </source>
</evidence>
<feature type="domain" description="Anti-sigma K factor RskA C-terminal" evidence="13">
    <location>
        <begin position="148"/>
        <end position="282"/>
    </location>
</feature>
<evidence type="ECO:0000256" key="12">
    <source>
        <dbReference type="SAM" id="Phobius"/>
    </source>
</evidence>
<reference evidence="16" key="1">
    <citation type="journal article" date="2019" name="Int. J. Syst. Evol. Microbiol.">
        <title>The Global Catalogue of Microorganisms (GCM) 10K type strain sequencing project: providing services to taxonomists for standard genome sequencing and annotation.</title>
        <authorList>
            <consortium name="The Broad Institute Genomics Platform"/>
            <consortium name="The Broad Institute Genome Sequencing Center for Infectious Disease"/>
            <person name="Wu L."/>
            <person name="Ma J."/>
        </authorList>
    </citation>
    <scope>NUCLEOTIDE SEQUENCE [LARGE SCALE GENOMIC DNA]</scope>
    <source>
        <strain evidence="16">JCM 14924</strain>
    </source>
</reference>
<evidence type="ECO:0000256" key="5">
    <source>
        <dbReference type="ARBA" id="ARBA00022989"/>
    </source>
</evidence>
<evidence type="ECO:0000256" key="3">
    <source>
        <dbReference type="ARBA" id="ARBA00022475"/>
    </source>
</evidence>
<name>A0ABP5NDB9_9ACTN</name>
<dbReference type="InterPro" id="IPR051474">
    <property type="entry name" value="Anti-sigma-K/W_factor"/>
</dbReference>
<evidence type="ECO:0000256" key="10">
    <source>
        <dbReference type="ARBA" id="ARBA00030803"/>
    </source>
</evidence>
<comment type="subcellular location">
    <subcellularLocation>
        <location evidence="2">Cell membrane</location>
    </subcellularLocation>
    <subcellularLocation>
        <location evidence="1">Membrane</location>
        <topology evidence="1">Single-pass membrane protein</topology>
    </subcellularLocation>
</comment>
<keyword evidence="6" id="KW-0805">Transcription regulation</keyword>
<feature type="region of interest" description="Disordered" evidence="11">
    <location>
        <begin position="77"/>
        <end position="137"/>
    </location>
</feature>
<dbReference type="Pfam" id="PF10099">
    <property type="entry name" value="RskA_C"/>
    <property type="match status" value="1"/>
</dbReference>
<evidence type="ECO:0000256" key="7">
    <source>
        <dbReference type="ARBA" id="ARBA00023136"/>
    </source>
</evidence>
<evidence type="ECO:0000256" key="1">
    <source>
        <dbReference type="ARBA" id="ARBA00004167"/>
    </source>
</evidence>
<evidence type="ECO:0000259" key="14">
    <source>
        <dbReference type="Pfam" id="PF22618"/>
    </source>
</evidence>
<evidence type="ECO:0000256" key="11">
    <source>
        <dbReference type="SAM" id="MobiDB-lite"/>
    </source>
</evidence>
<keyword evidence="4 12" id="KW-0812">Transmembrane</keyword>
<feature type="domain" description="Anti-sigma-K factor RskA N-terminal" evidence="14">
    <location>
        <begin position="13"/>
        <end position="47"/>
    </location>
</feature>
<evidence type="ECO:0000259" key="13">
    <source>
        <dbReference type="Pfam" id="PF10099"/>
    </source>
</evidence>
<evidence type="ECO:0000256" key="8">
    <source>
        <dbReference type="ARBA" id="ARBA00023163"/>
    </source>
</evidence>
<evidence type="ECO:0000256" key="6">
    <source>
        <dbReference type="ARBA" id="ARBA00023015"/>
    </source>
</evidence>
<dbReference type="InterPro" id="IPR053877">
    <property type="entry name" value="RskA_N"/>
</dbReference>
<comment type="caution">
    <text evidence="15">The sequence shown here is derived from an EMBL/GenBank/DDBJ whole genome shotgun (WGS) entry which is preliminary data.</text>
</comment>
<evidence type="ECO:0000313" key="15">
    <source>
        <dbReference type="EMBL" id="GAA2197611.1"/>
    </source>
</evidence>
<keyword evidence="5 12" id="KW-1133">Transmembrane helix</keyword>
<organism evidence="15 16">
    <name type="scientific">Streptomyces bangladeshensis</name>
    <dbReference type="NCBI Taxonomy" id="295352"/>
    <lineage>
        <taxon>Bacteria</taxon>
        <taxon>Bacillati</taxon>
        <taxon>Actinomycetota</taxon>
        <taxon>Actinomycetes</taxon>
        <taxon>Kitasatosporales</taxon>
        <taxon>Streptomycetaceae</taxon>
        <taxon>Streptomyces</taxon>
    </lineage>
</organism>
<protein>
    <recommendedName>
        <fullName evidence="10">Regulator of SigK</fullName>
    </recommendedName>
    <alternativeName>
        <fullName evidence="9">Sigma-K anti-sigma factor RskA</fullName>
    </alternativeName>
</protein>
<evidence type="ECO:0000256" key="9">
    <source>
        <dbReference type="ARBA" id="ARBA00029829"/>
    </source>
</evidence>
<evidence type="ECO:0000256" key="4">
    <source>
        <dbReference type="ARBA" id="ARBA00022692"/>
    </source>
</evidence>
<dbReference type="InterPro" id="IPR018764">
    <property type="entry name" value="RskA_C"/>
</dbReference>
<keyword evidence="8" id="KW-0804">Transcription</keyword>
<proteinExistence type="predicted"/>
<dbReference type="Proteomes" id="UP001501391">
    <property type="component" value="Unassembled WGS sequence"/>
</dbReference>
<dbReference type="InterPro" id="IPR041916">
    <property type="entry name" value="Anti_sigma_zinc_sf"/>
</dbReference>
<keyword evidence="3" id="KW-1003">Cell membrane</keyword>
<dbReference type="RefSeq" id="WP_346163073.1">
    <property type="nucleotide sequence ID" value="NZ_BAAAOQ010000011.1"/>
</dbReference>
<dbReference type="Pfam" id="PF22618">
    <property type="entry name" value="RskA_N"/>
    <property type="match status" value="1"/>
</dbReference>
<feature type="compositionally biased region" description="Basic and acidic residues" evidence="11">
    <location>
        <begin position="85"/>
        <end position="98"/>
    </location>
</feature>
<dbReference type="PANTHER" id="PTHR37461:SF1">
    <property type="entry name" value="ANTI-SIGMA-K FACTOR RSKA"/>
    <property type="match status" value="1"/>
</dbReference>
<evidence type="ECO:0000313" key="16">
    <source>
        <dbReference type="Proteomes" id="UP001501391"/>
    </source>
</evidence>
<gene>
    <name evidence="15" type="ORF">GCM10009787_36850</name>
</gene>
<dbReference type="Gene3D" id="1.10.10.1320">
    <property type="entry name" value="Anti-sigma factor, zinc-finger domain"/>
    <property type="match status" value="1"/>
</dbReference>
<dbReference type="PANTHER" id="PTHR37461">
    <property type="entry name" value="ANTI-SIGMA-K FACTOR RSKA"/>
    <property type="match status" value="1"/>
</dbReference>
<accession>A0ABP5NDB9</accession>
<feature type="transmembrane region" description="Helical" evidence="12">
    <location>
        <begin position="140"/>
        <end position="161"/>
    </location>
</feature>